<dbReference type="AlphaFoldDB" id="A0A5C3NL85"/>
<evidence type="ECO:0000313" key="3">
    <source>
        <dbReference type="Proteomes" id="UP000305948"/>
    </source>
</evidence>
<proteinExistence type="predicted"/>
<sequence length="182" mass="19275">MSTPEGSFLAEKNDDLSASKGIVKRAVDRLGRSKSIGNKAQAASQNQGNATPRRIFSLTRKGKGRDEYSGLGLGMSEGNLGDRSPPATPQAGANDDSPFISPPSPPPQTNRLSKSMFQIFRGGGSIGAGTHALIQALQAIPLNEDQEADDDPVNYHANQVDLNSEADENIGWILLFSSLRAA</sequence>
<gene>
    <name evidence="2" type="ORF">OE88DRAFT_158076</name>
</gene>
<dbReference type="Proteomes" id="UP000305948">
    <property type="component" value="Unassembled WGS sequence"/>
</dbReference>
<keyword evidence="3" id="KW-1185">Reference proteome</keyword>
<organism evidence="2 3">
    <name type="scientific">Heliocybe sulcata</name>
    <dbReference type="NCBI Taxonomy" id="5364"/>
    <lineage>
        <taxon>Eukaryota</taxon>
        <taxon>Fungi</taxon>
        <taxon>Dikarya</taxon>
        <taxon>Basidiomycota</taxon>
        <taxon>Agaricomycotina</taxon>
        <taxon>Agaricomycetes</taxon>
        <taxon>Gloeophyllales</taxon>
        <taxon>Gloeophyllaceae</taxon>
        <taxon>Heliocybe</taxon>
    </lineage>
</organism>
<evidence type="ECO:0000313" key="2">
    <source>
        <dbReference type="EMBL" id="TFK57645.1"/>
    </source>
</evidence>
<feature type="compositionally biased region" description="Polar residues" evidence="1">
    <location>
        <begin position="35"/>
        <end position="50"/>
    </location>
</feature>
<name>A0A5C3NL85_9AGAM</name>
<evidence type="ECO:0000256" key="1">
    <source>
        <dbReference type="SAM" id="MobiDB-lite"/>
    </source>
</evidence>
<feature type="region of interest" description="Disordered" evidence="1">
    <location>
        <begin position="1"/>
        <end position="20"/>
    </location>
</feature>
<dbReference type="EMBL" id="ML213503">
    <property type="protein sequence ID" value="TFK57645.1"/>
    <property type="molecule type" value="Genomic_DNA"/>
</dbReference>
<protein>
    <submittedName>
        <fullName evidence="2">Uncharacterized protein</fullName>
    </submittedName>
</protein>
<reference evidence="2 3" key="1">
    <citation type="journal article" date="2019" name="Nat. Ecol. Evol.">
        <title>Megaphylogeny resolves global patterns of mushroom evolution.</title>
        <authorList>
            <person name="Varga T."/>
            <person name="Krizsan K."/>
            <person name="Foldi C."/>
            <person name="Dima B."/>
            <person name="Sanchez-Garcia M."/>
            <person name="Sanchez-Ramirez S."/>
            <person name="Szollosi G.J."/>
            <person name="Szarkandi J.G."/>
            <person name="Papp V."/>
            <person name="Albert L."/>
            <person name="Andreopoulos W."/>
            <person name="Angelini C."/>
            <person name="Antonin V."/>
            <person name="Barry K.W."/>
            <person name="Bougher N.L."/>
            <person name="Buchanan P."/>
            <person name="Buyck B."/>
            <person name="Bense V."/>
            <person name="Catcheside P."/>
            <person name="Chovatia M."/>
            <person name="Cooper J."/>
            <person name="Damon W."/>
            <person name="Desjardin D."/>
            <person name="Finy P."/>
            <person name="Geml J."/>
            <person name="Haridas S."/>
            <person name="Hughes K."/>
            <person name="Justo A."/>
            <person name="Karasinski D."/>
            <person name="Kautmanova I."/>
            <person name="Kiss B."/>
            <person name="Kocsube S."/>
            <person name="Kotiranta H."/>
            <person name="LaButti K.M."/>
            <person name="Lechner B.E."/>
            <person name="Liimatainen K."/>
            <person name="Lipzen A."/>
            <person name="Lukacs Z."/>
            <person name="Mihaltcheva S."/>
            <person name="Morgado L.N."/>
            <person name="Niskanen T."/>
            <person name="Noordeloos M.E."/>
            <person name="Ohm R.A."/>
            <person name="Ortiz-Santana B."/>
            <person name="Ovrebo C."/>
            <person name="Racz N."/>
            <person name="Riley R."/>
            <person name="Savchenko A."/>
            <person name="Shiryaev A."/>
            <person name="Soop K."/>
            <person name="Spirin V."/>
            <person name="Szebenyi C."/>
            <person name="Tomsovsky M."/>
            <person name="Tulloss R.E."/>
            <person name="Uehling J."/>
            <person name="Grigoriev I.V."/>
            <person name="Vagvolgyi C."/>
            <person name="Papp T."/>
            <person name="Martin F.M."/>
            <person name="Miettinen O."/>
            <person name="Hibbett D.S."/>
            <person name="Nagy L.G."/>
        </authorList>
    </citation>
    <scope>NUCLEOTIDE SEQUENCE [LARGE SCALE GENOMIC DNA]</scope>
    <source>
        <strain evidence="2 3">OMC1185</strain>
    </source>
</reference>
<accession>A0A5C3NL85</accession>
<feature type="region of interest" description="Disordered" evidence="1">
    <location>
        <begin position="30"/>
        <end position="110"/>
    </location>
</feature>
<dbReference type="STRING" id="5364.A0A5C3NL85"/>